<evidence type="ECO:0000313" key="2">
    <source>
        <dbReference type="Proteomes" id="UP000289437"/>
    </source>
</evidence>
<comment type="caution">
    <text evidence="1">The sequence shown here is derived from an EMBL/GenBank/DDBJ whole genome shotgun (WGS) entry which is preliminary data.</text>
</comment>
<reference evidence="1 2" key="1">
    <citation type="submission" date="2018-11" db="EMBL/GenBank/DDBJ databases">
        <authorList>
            <person name="Mardanov A.V."/>
            <person name="Ravin N.V."/>
            <person name="Dedysh S.N."/>
        </authorList>
    </citation>
    <scope>NUCLEOTIDE SEQUENCE [LARGE SCALE GENOMIC DNA]</scope>
    <source>
        <strain evidence="1 2">AF10</strain>
    </source>
</reference>
<keyword evidence="2" id="KW-1185">Reference proteome</keyword>
<accession>A0A4Q0SYM9</accession>
<dbReference type="EMBL" id="RDSM01000002">
    <property type="protein sequence ID" value="RXH55522.1"/>
    <property type="molecule type" value="Genomic_DNA"/>
</dbReference>
<gene>
    <name evidence="1" type="ORF">GRAN_2379</name>
</gene>
<evidence type="ECO:0008006" key="3">
    <source>
        <dbReference type="Google" id="ProtNLM"/>
    </source>
</evidence>
<protein>
    <recommendedName>
        <fullName evidence="3">TonB-dependent receptor</fullName>
    </recommendedName>
</protein>
<name>A0A4Q0SYM9_9BACT</name>
<organism evidence="1 2">
    <name type="scientific">Granulicella sibirica</name>
    <dbReference type="NCBI Taxonomy" id="2479048"/>
    <lineage>
        <taxon>Bacteria</taxon>
        <taxon>Pseudomonadati</taxon>
        <taxon>Acidobacteriota</taxon>
        <taxon>Terriglobia</taxon>
        <taxon>Terriglobales</taxon>
        <taxon>Acidobacteriaceae</taxon>
        <taxon>Granulicella</taxon>
    </lineage>
</organism>
<dbReference type="AlphaFoldDB" id="A0A4Q0SYM9"/>
<evidence type="ECO:0000313" key="1">
    <source>
        <dbReference type="EMBL" id="RXH55522.1"/>
    </source>
</evidence>
<sequence length="492" mass="52109">MKATAALFSPAVRAHLRLPSGARAVVDLTLSTMFQSSAWLPAERRRADEPSDDWRWTLRSAANRPILRMVEDGEMVVVSSSATEASKPVQHATAAVTSGDGGFGLGGVHHKLSFDTAFEDGSDVVIRGDLGSDLSLPGRAPSADFDAGYERKIGFAGAARTVINIQTHPEMQSTGGTAGMQSIRLASAERTKIGDLIDLEYGSSLSAIQVSGVGVATQPFLRVLVHPLPGWSAGYRMATARELQSYEALDSLQGETPVASMTGGKLAIERGTHQEFTVARTDGRGMVQVAIYHDAIQHEGIAGTGLLAPDDLQRPGVQGLLIDTTTNSFRLLSSAYDAGGVRLTISEPLTQGLEAAFTVSTGSALSTRDSGASTLQQASEGLRVEKGESATIALKGRIANTGTKVRAAYRWQPRSMVTAVDAYAPFSDQAFLSFYLAQPLRCHGVLPAGLSAVVDVTNLLEQGYQPLLSKDGKTVFLAQSPRVIQAGLSYTF</sequence>
<reference evidence="2" key="2">
    <citation type="submission" date="2019-02" db="EMBL/GenBank/DDBJ databases">
        <title>Granulicella sibirica sp. nov., a psychrotolerant acidobacterium isolated from an organic soil layer in forested tundra, West Siberia.</title>
        <authorList>
            <person name="Oshkin I.Y."/>
            <person name="Kulichevskaya I.S."/>
            <person name="Rijpstra W.I.C."/>
            <person name="Sinninghe Damste J.S."/>
            <person name="Rakitin A.L."/>
            <person name="Ravin N.V."/>
            <person name="Dedysh S.N."/>
        </authorList>
    </citation>
    <scope>NUCLEOTIDE SEQUENCE [LARGE SCALE GENOMIC DNA]</scope>
    <source>
        <strain evidence="2">AF10</strain>
    </source>
</reference>
<proteinExistence type="predicted"/>
<dbReference type="Proteomes" id="UP000289437">
    <property type="component" value="Unassembled WGS sequence"/>
</dbReference>